<dbReference type="CDD" id="cd07153">
    <property type="entry name" value="Fur_like"/>
    <property type="match status" value="1"/>
</dbReference>
<dbReference type="OrthoDB" id="8659436at2"/>
<dbReference type="InterPro" id="IPR036388">
    <property type="entry name" value="WH-like_DNA-bd_sf"/>
</dbReference>
<sequence length="145" mass="16046">MGAETTDFAQALRDAGLRVTPQRMVLLSILMGSADHPNADELLARARAVDDSVALATVYRTLSALEEAGLIRKLSLENEPARYEITPAAEHDHIVDIDSGEVIEISCDEINRLRRELLDRLGYEIVSQNTLIRARRIRKPGQGQG</sequence>
<evidence type="ECO:0000256" key="2">
    <source>
        <dbReference type="ARBA" id="ARBA00022491"/>
    </source>
</evidence>
<dbReference type="RefSeq" id="WP_090844837.1">
    <property type="nucleotide sequence ID" value="NZ_FNXG01000001.1"/>
</dbReference>
<accession>A0A1H6JI72</accession>
<evidence type="ECO:0000256" key="8">
    <source>
        <dbReference type="RuleBase" id="RU364037"/>
    </source>
</evidence>
<keyword evidence="4 8" id="KW-0805">Transcription regulation</keyword>
<evidence type="ECO:0000313" key="9">
    <source>
        <dbReference type="EMBL" id="SEH61964.1"/>
    </source>
</evidence>
<dbReference type="Pfam" id="PF01475">
    <property type="entry name" value="FUR"/>
    <property type="match status" value="1"/>
</dbReference>
<dbReference type="GO" id="GO:0000976">
    <property type="term" value="F:transcription cis-regulatory region binding"/>
    <property type="evidence" value="ECO:0007669"/>
    <property type="project" value="TreeGrafter"/>
</dbReference>
<dbReference type="InterPro" id="IPR002481">
    <property type="entry name" value="FUR"/>
</dbReference>
<evidence type="ECO:0000313" key="10">
    <source>
        <dbReference type="Proteomes" id="UP000199125"/>
    </source>
</evidence>
<gene>
    <name evidence="8" type="primary">fur</name>
    <name evidence="9" type="ORF">SAMN04488075_0398</name>
</gene>
<dbReference type="PANTHER" id="PTHR33202">
    <property type="entry name" value="ZINC UPTAKE REGULATION PROTEIN"/>
    <property type="match status" value="1"/>
</dbReference>
<evidence type="ECO:0000256" key="3">
    <source>
        <dbReference type="ARBA" id="ARBA00022833"/>
    </source>
</evidence>
<keyword evidence="10" id="KW-1185">Reference proteome</keyword>
<comment type="similarity">
    <text evidence="1 8">Belongs to the Fur family.</text>
</comment>
<dbReference type="GO" id="GO:0005737">
    <property type="term" value="C:cytoplasm"/>
    <property type="evidence" value="ECO:0007669"/>
    <property type="project" value="UniProtKB-SubCell"/>
</dbReference>
<name>A0A1H6JI72_9RHOB</name>
<dbReference type="GO" id="GO:0045892">
    <property type="term" value="P:negative regulation of DNA-templated transcription"/>
    <property type="evidence" value="ECO:0007669"/>
    <property type="project" value="TreeGrafter"/>
</dbReference>
<keyword evidence="2 8" id="KW-0678">Repressor</keyword>
<evidence type="ECO:0000256" key="4">
    <source>
        <dbReference type="ARBA" id="ARBA00023015"/>
    </source>
</evidence>
<comment type="cofactor">
    <cofactor evidence="7">
        <name>Mn(2+)</name>
        <dbReference type="ChEBI" id="CHEBI:29035"/>
    </cofactor>
    <cofactor evidence="7">
        <name>Fe(2+)</name>
        <dbReference type="ChEBI" id="CHEBI:29033"/>
    </cofactor>
    <text evidence="7">Binds 1 Mn(2+) or Fe(2+) ion per subunit.</text>
</comment>
<dbReference type="AlphaFoldDB" id="A0A1H6JI72"/>
<keyword evidence="3 8" id="KW-0862">Zinc</keyword>
<comment type="subunit">
    <text evidence="8">Homodimer.</text>
</comment>
<dbReference type="InterPro" id="IPR036390">
    <property type="entry name" value="WH_DNA-bd_sf"/>
</dbReference>
<evidence type="ECO:0000256" key="5">
    <source>
        <dbReference type="ARBA" id="ARBA00023125"/>
    </source>
</evidence>
<evidence type="ECO:0000256" key="1">
    <source>
        <dbReference type="ARBA" id="ARBA00007957"/>
    </source>
</evidence>
<proteinExistence type="inferred from homology"/>
<organism evidence="9 10">
    <name type="scientific">Paracoccus alkenifer</name>
    <dbReference type="NCBI Taxonomy" id="65735"/>
    <lineage>
        <taxon>Bacteria</taxon>
        <taxon>Pseudomonadati</taxon>
        <taxon>Pseudomonadota</taxon>
        <taxon>Alphaproteobacteria</taxon>
        <taxon>Rhodobacterales</taxon>
        <taxon>Paracoccaceae</taxon>
        <taxon>Paracoccus</taxon>
    </lineage>
</organism>
<reference evidence="10" key="1">
    <citation type="submission" date="2016-10" db="EMBL/GenBank/DDBJ databases">
        <authorList>
            <person name="Varghese N."/>
            <person name="Submissions S."/>
        </authorList>
    </citation>
    <scope>NUCLEOTIDE SEQUENCE [LARGE SCALE GENOMIC DNA]</scope>
    <source>
        <strain evidence="10">DSM 11593</strain>
    </source>
</reference>
<feature type="binding site" evidence="7">
    <location>
        <position position="92"/>
    </location>
    <ligand>
        <name>Fe cation</name>
        <dbReference type="ChEBI" id="CHEBI:24875"/>
    </ligand>
</feature>
<keyword evidence="7 8" id="KW-0479">Metal-binding</keyword>
<dbReference type="InterPro" id="IPR043135">
    <property type="entry name" value="Fur_C"/>
</dbReference>
<keyword evidence="7 8" id="KW-0408">Iron</keyword>
<evidence type="ECO:0000256" key="6">
    <source>
        <dbReference type="ARBA" id="ARBA00023163"/>
    </source>
</evidence>
<dbReference type="Gene3D" id="1.10.10.10">
    <property type="entry name" value="Winged helix-like DNA-binding domain superfamily/Winged helix DNA-binding domain"/>
    <property type="match status" value="1"/>
</dbReference>
<dbReference type="GO" id="GO:0003700">
    <property type="term" value="F:DNA-binding transcription factor activity"/>
    <property type="evidence" value="ECO:0007669"/>
    <property type="project" value="UniProtKB-UniRule"/>
</dbReference>
<keyword evidence="5 8" id="KW-0238">DNA-binding</keyword>
<dbReference type="EMBL" id="FNXG01000001">
    <property type="protein sequence ID" value="SEH61964.1"/>
    <property type="molecule type" value="Genomic_DNA"/>
</dbReference>
<dbReference type="Proteomes" id="UP000199125">
    <property type="component" value="Unassembled WGS sequence"/>
</dbReference>
<dbReference type="SUPFAM" id="SSF46785">
    <property type="entry name" value="Winged helix' DNA-binding domain"/>
    <property type="match status" value="1"/>
</dbReference>
<evidence type="ECO:0000256" key="7">
    <source>
        <dbReference type="PIRSR" id="PIRSR602481-2"/>
    </source>
</evidence>
<dbReference type="GO" id="GO:1900376">
    <property type="term" value="P:regulation of secondary metabolite biosynthetic process"/>
    <property type="evidence" value="ECO:0007669"/>
    <property type="project" value="TreeGrafter"/>
</dbReference>
<comment type="subcellular location">
    <subcellularLocation>
        <location evidence="8">Cytoplasm</location>
    </subcellularLocation>
</comment>
<dbReference type="STRING" id="65735.SAMN04488075_0398"/>
<protein>
    <recommendedName>
        <fullName evidence="8">Ferric uptake regulation protein</fullName>
    </recommendedName>
</protein>
<dbReference type="PANTHER" id="PTHR33202:SF7">
    <property type="entry name" value="FERRIC UPTAKE REGULATION PROTEIN"/>
    <property type="match status" value="1"/>
</dbReference>
<dbReference type="GO" id="GO:0008270">
    <property type="term" value="F:zinc ion binding"/>
    <property type="evidence" value="ECO:0007669"/>
    <property type="project" value="TreeGrafter"/>
</dbReference>
<keyword evidence="6 8" id="KW-0804">Transcription</keyword>
<dbReference type="Gene3D" id="3.30.1490.190">
    <property type="match status" value="1"/>
</dbReference>
<keyword evidence="8" id="KW-0963">Cytoplasm</keyword>